<dbReference type="Proteomes" id="UP000061468">
    <property type="component" value="Chromosome"/>
</dbReference>
<evidence type="ECO:0008006" key="3">
    <source>
        <dbReference type="Google" id="ProtNLM"/>
    </source>
</evidence>
<name>A0AAC8XMV1_9ALTE</name>
<sequence>MFISMLRLIDVRLKIVLIFACFTMAFAAQCSERYSFSYTFDGASRGTPGEVLSGIIEGRMDNDGDTILIERFIEVDLSGISYNLSDSTEMRAADPVNYPKMSLSGDVLDFWVCAEGFDGYYENGGGDCVFGVTGGFLISPYVDVNSAECIQPNETGQCIDWAWAGIPEKTNDYRVGDIPANKSNWSITKLLPTEVGEIVIPKGNDSEPVLFSFNSDIERYFARSLSDKFSLSWQGTYSQVSLYTLPDMNGNGSQEIGLFGIRSDESNEGKSQFFIKDSVTGGRVSVLNWVANWSNASIVVLPDMSGDGIADIALQGLFKEGERPQLVVRDGLSNASINTFSMPSLWEKQTYLSFSDVNSDGTHEIALFGNNRKNGKPQLRVIDGTTPSEKFSSYNFPDKWSNTRWLNIADFNSDGTDDWALLGKAISDGRWQLVIKDGLSPKGVLSIYAWPELTNIVFGRITDITEDNIDEFVLGGFSVLRNRWLLQIKDGQDRSALLHNVSWANKWSDASLYILDDIDGDGVSDLALLGMRSNYELAYKLSRDGYTNEVVVDLGSQWKSKPSIGFLTEPNDAHSRLTAYGMVNDEVFILPATPDIPALINFNLTIDFVITSQEGNICNTEDEYVGLEGSDVGKLTLDDFAGSAVLTMDIEGEGVPMPIEGLYDAAEQTIDLIYENDVFELFITAQNSNEISITGTITTTDTREQSSEQCVTTWAVEIRGQ</sequence>
<protein>
    <recommendedName>
        <fullName evidence="3">VCBS repeat-containing protein</fullName>
    </recommendedName>
</protein>
<reference evidence="1 2" key="1">
    <citation type="submission" date="2015-12" db="EMBL/GenBank/DDBJ databases">
        <title>Intraspecies pangenome expansion in the marine bacterium Alteromonas.</title>
        <authorList>
            <person name="Lopez-Perez M."/>
            <person name="Rodriguez-Valera F."/>
        </authorList>
    </citation>
    <scope>NUCLEOTIDE SEQUENCE [LARGE SCALE GENOMIC DNA]</scope>
    <source>
        <strain evidence="1 2">UM8</strain>
    </source>
</reference>
<gene>
    <name evidence="1" type="ORF">AV942_17495</name>
</gene>
<evidence type="ECO:0000313" key="2">
    <source>
        <dbReference type="Proteomes" id="UP000061468"/>
    </source>
</evidence>
<dbReference type="SUPFAM" id="SSF69318">
    <property type="entry name" value="Integrin alpha N-terminal domain"/>
    <property type="match status" value="1"/>
</dbReference>
<dbReference type="RefSeq" id="WP_015068216.1">
    <property type="nucleotide sequence ID" value="NZ_CP013928.1"/>
</dbReference>
<dbReference type="AlphaFoldDB" id="A0AAC8XMV1"/>
<dbReference type="EMBL" id="CP013928">
    <property type="protein sequence ID" value="AMJ79951.1"/>
    <property type="molecule type" value="Genomic_DNA"/>
</dbReference>
<organism evidence="1 2">
    <name type="scientific">Alteromonas mediterranea</name>
    <dbReference type="NCBI Taxonomy" id="314275"/>
    <lineage>
        <taxon>Bacteria</taxon>
        <taxon>Pseudomonadati</taxon>
        <taxon>Pseudomonadota</taxon>
        <taxon>Gammaproteobacteria</taxon>
        <taxon>Alteromonadales</taxon>
        <taxon>Alteromonadaceae</taxon>
        <taxon>Alteromonas/Salinimonas group</taxon>
        <taxon>Alteromonas</taxon>
    </lineage>
</organism>
<evidence type="ECO:0000313" key="1">
    <source>
        <dbReference type="EMBL" id="AMJ79951.1"/>
    </source>
</evidence>
<accession>A0AAC8XMV1</accession>
<dbReference type="InterPro" id="IPR028994">
    <property type="entry name" value="Integrin_alpha_N"/>
</dbReference>
<proteinExistence type="predicted"/>